<dbReference type="InterPro" id="IPR007511">
    <property type="entry name" value="DUF501"/>
</dbReference>
<dbReference type="EMBL" id="LR134479">
    <property type="protein sequence ID" value="VEI22416.1"/>
    <property type="molecule type" value="Genomic_DNA"/>
</dbReference>
<dbReference type="RefSeq" id="WP_023133788.1">
    <property type="nucleotide sequence ID" value="NZ_CAURCD010000009.1"/>
</dbReference>
<proteinExistence type="predicted"/>
<accession>A0A2Z5QYB5</accession>
<evidence type="ECO:0000313" key="2">
    <source>
        <dbReference type="EMBL" id="VEI22416.1"/>
    </source>
</evidence>
<keyword evidence="3" id="KW-1185">Reference proteome</keyword>
<dbReference type="AlphaFoldDB" id="A0A2Z5QYB5"/>
<organism evidence="1 3">
    <name type="scientific">Rothia aeria</name>
    <dbReference type="NCBI Taxonomy" id="172042"/>
    <lineage>
        <taxon>Bacteria</taxon>
        <taxon>Bacillati</taxon>
        <taxon>Actinomycetota</taxon>
        <taxon>Actinomycetes</taxon>
        <taxon>Micrococcales</taxon>
        <taxon>Micrococcaceae</taxon>
        <taxon>Rothia</taxon>
    </lineage>
</organism>
<dbReference type="Pfam" id="PF04417">
    <property type="entry name" value="DUF501"/>
    <property type="match status" value="1"/>
</dbReference>
<evidence type="ECO:0000313" key="1">
    <source>
        <dbReference type="EMBL" id="BAV87336.1"/>
    </source>
</evidence>
<dbReference type="PANTHER" id="PTHR37163">
    <property type="entry name" value="CONSERVED PROTEIN"/>
    <property type="match status" value="1"/>
</dbReference>
<sequence length="196" mass="21194">MSTKEDLMNRVPEGVGVTVQTLVPTEQDVRVLSAQLGRKVRDVVEVPARCVCGNPLVAATAPRLANGTPFPTVFYLAHPVITAAASRLEAGGLMYEMTDELAQNPQLAQQYRAAHENYLAERERIRIISGTDEVPEIDGISAGGMPTRVKCLHAVIGHTLSVGRGVNPMGDRALDAISPWWTPDTCACDPAWRHAD</sequence>
<dbReference type="KEGG" id="raj:RA11412_1037"/>
<dbReference type="GeneID" id="93861401"/>
<gene>
    <name evidence="2" type="ORF">NCTC10207_00491</name>
    <name evidence="1" type="ORF">RA11412_1037</name>
</gene>
<dbReference type="Proteomes" id="UP000250241">
    <property type="component" value="Chromosome"/>
</dbReference>
<dbReference type="EMBL" id="AP017895">
    <property type="protein sequence ID" value="BAV87336.1"/>
    <property type="molecule type" value="Genomic_DNA"/>
</dbReference>
<dbReference type="PANTHER" id="PTHR37163:SF1">
    <property type="entry name" value="DUF501 DOMAIN-CONTAINING PROTEIN"/>
    <property type="match status" value="1"/>
</dbReference>
<evidence type="ECO:0000313" key="3">
    <source>
        <dbReference type="Proteomes" id="UP000250241"/>
    </source>
</evidence>
<reference evidence="1 3" key="1">
    <citation type="submission" date="2016-10" db="EMBL/GenBank/DDBJ databases">
        <title>Genome sequence of Rothia aeria strain JCM11412.</title>
        <authorList>
            <person name="Nambu T."/>
        </authorList>
    </citation>
    <scope>NUCLEOTIDE SEQUENCE [LARGE SCALE GENOMIC DNA]</scope>
    <source>
        <strain evidence="1 3">JCM 11412</strain>
    </source>
</reference>
<dbReference type="Proteomes" id="UP000282386">
    <property type="component" value="Chromosome"/>
</dbReference>
<reference evidence="2 4" key="2">
    <citation type="submission" date="2018-12" db="EMBL/GenBank/DDBJ databases">
        <authorList>
            <consortium name="Pathogen Informatics"/>
        </authorList>
    </citation>
    <scope>NUCLEOTIDE SEQUENCE [LARGE SCALE GENOMIC DNA]</scope>
    <source>
        <strain evidence="2 4">NCTC10207</strain>
    </source>
</reference>
<protein>
    <submittedName>
        <fullName evidence="2">Protein of uncharacterized function (DUF501)</fullName>
    </submittedName>
</protein>
<name>A0A2Z5QYB5_9MICC</name>
<evidence type="ECO:0000313" key="4">
    <source>
        <dbReference type="Proteomes" id="UP000282386"/>
    </source>
</evidence>